<dbReference type="RefSeq" id="WP_317966327.1">
    <property type="nucleotide sequence ID" value="NZ_CP129118.1"/>
</dbReference>
<evidence type="ECO:0008006" key="3">
    <source>
        <dbReference type="Google" id="ProtNLM"/>
    </source>
</evidence>
<keyword evidence="2" id="KW-1185">Reference proteome</keyword>
<reference evidence="1 2" key="1">
    <citation type="submission" date="2023-06" db="EMBL/GenBank/DDBJ databases">
        <title>Sporosarcina sp. nov., isolated from Korean tranditional fermented seafood 'Jeotgal'.</title>
        <authorList>
            <person name="Yang A.I."/>
            <person name="Shin N.-R."/>
        </authorList>
    </citation>
    <scope>NUCLEOTIDE SEQUENCE [LARGE SCALE GENOMIC DNA]</scope>
    <source>
        <strain evidence="1 2">T2O-4</strain>
    </source>
</reference>
<dbReference type="EMBL" id="CP129118">
    <property type="protein sequence ID" value="WOV86808.1"/>
    <property type="molecule type" value="Genomic_DNA"/>
</dbReference>
<sequence>MGSWFPKIYDMAMKPLEATRFKLVRVDLVRSATGKVLEIGSGTGVNFPYFIAMQHM</sequence>
<protein>
    <recommendedName>
        <fullName evidence="3">SAM-dependent methyltransferase</fullName>
    </recommendedName>
</protein>
<organism evidence="1 2">
    <name type="scientific">Sporosarcina oncorhynchi</name>
    <dbReference type="NCBI Taxonomy" id="3056444"/>
    <lineage>
        <taxon>Bacteria</taxon>
        <taxon>Bacillati</taxon>
        <taxon>Bacillota</taxon>
        <taxon>Bacilli</taxon>
        <taxon>Bacillales</taxon>
        <taxon>Caryophanaceae</taxon>
        <taxon>Sporosarcina</taxon>
    </lineage>
</organism>
<accession>A0ABZ0L3W7</accession>
<gene>
    <name evidence="1" type="ORF">QWT69_13140</name>
</gene>
<evidence type="ECO:0000313" key="2">
    <source>
        <dbReference type="Proteomes" id="UP001303902"/>
    </source>
</evidence>
<dbReference type="Proteomes" id="UP001303902">
    <property type="component" value="Chromosome"/>
</dbReference>
<proteinExistence type="predicted"/>
<evidence type="ECO:0000313" key="1">
    <source>
        <dbReference type="EMBL" id="WOV86808.1"/>
    </source>
</evidence>
<name>A0ABZ0L3W7_9BACL</name>